<comment type="caution">
    <text evidence="8">The sequence shown here is derived from an EMBL/GenBank/DDBJ whole genome shotgun (WGS) entry which is preliminary data.</text>
</comment>
<reference evidence="8 9" key="1">
    <citation type="submission" date="2016-06" db="EMBL/GenBank/DDBJ databases">
        <title>Genome sequence of Clostridium acetireducens DSM 10703.</title>
        <authorList>
            <person name="Poehlein A."/>
            <person name="Fluechter S."/>
            <person name="Duerre P."/>
            <person name="Daniel R."/>
        </authorList>
    </citation>
    <scope>NUCLEOTIDE SEQUENCE [LARGE SCALE GENOMIC DNA]</scope>
    <source>
        <strain evidence="8 9">DSM 10703</strain>
    </source>
</reference>
<dbReference type="RefSeq" id="WP_070109938.1">
    <property type="nucleotide sequence ID" value="NZ_LZFO01000011.1"/>
</dbReference>
<organism evidence="8 9">
    <name type="scientific">Clostridium acetireducens DSM 10703</name>
    <dbReference type="NCBI Taxonomy" id="1121290"/>
    <lineage>
        <taxon>Bacteria</taxon>
        <taxon>Bacillati</taxon>
        <taxon>Bacillota</taxon>
        <taxon>Clostridia</taxon>
        <taxon>Eubacteriales</taxon>
        <taxon>Clostridiaceae</taxon>
        <taxon>Clostridium</taxon>
    </lineage>
</organism>
<dbReference type="InterPro" id="IPR040026">
    <property type="entry name" value="FliD"/>
</dbReference>
<dbReference type="GO" id="GO:0007155">
    <property type="term" value="P:cell adhesion"/>
    <property type="evidence" value="ECO:0007669"/>
    <property type="project" value="InterPro"/>
</dbReference>
<keyword evidence="4 5" id="KW-0975">Bacterial flagellum</keyword>
<dbReference type="AlphaFoldDB" id="A0A1E8EZF8"/>
<comment type="similarity">
    <text evidence="1 5">Belongs to the FliD family.</text>
</comment>
<dbReference type="GO" id="GO:0005576">
    <property type="term" value="C:extracellular region"/>
    <property type="evidence" value="ECO:0007669"/>
    <property type="project" value="UniProtKB-SubCell"/>
</dbReference>
<evidence type="ECO:0000256" key="5">
    <source>
        <dbReference type="RuleBase" id="RU362066"/>
    </source>
</evidence>
<comment type="subunit">
    <text evidence="2 5">Homopentamer.</text>
</comment>
<feature type="domain" description="Flagellar hook-associated protein 2 N-terminal" evidence="6">
    <location>
        <begin position="24"/>
        <end position="124"/>
    </location>
</feature>
<accession>A0A1E8EZF8</accession>
<dbReference type="EMBL" id="LZFO01000011">
    <property type="protein sequence ID" value="OFI06503.1"/>
    <property type="molecule type" value="Genomic_DNA"/>
</dbReference>
<dbReference type="Pfam" id="PF07195">
    <property type="entry name" value="FliD_C"/>
    <property type="match status" value="1"/>
</dbReference>
<keyword evidence="3" id="KW-0175">Coiled coil</keyword>
<dbReference type="GO" id="GO:0009421">
    <property type="term" value="C:bacterial-type flagellum filament cap"/>
    <property type="evidence" value="ECO:0007669"/>
    <property type="project" value="InterPro"/>
</dbReference>
<keyword evidence="8" id="KW-0969">Cilium</keyword>
<dbReference type="InterPro" id="IPR003481">
    <property type="entry name" value="FliD_N"/>
</dbReference>
<sequence>MSDSISGLTGAGGGDMMRIVGMATGLDVDSMVKKMLLAEQAKIDHAKQKKQSIVWKQEMYRDIIKDVKELQDTYFNVTSKDCITSAKNYFDHDVTSINSTVATATAGEGVLEGNYNVKVDKLARVAQLKGNSLFIQGEIAKDASGQIDISTWKGKTIEINGQSINIDNSENIKTVSDLINNINGQISNNTELSGKLSVSYIKDGDNHYIKFNKLSNEVSVKIDNTTVTGLNTGEIKSINSFTKLSDVGLDVDTLNFKINYNGKDSKDIILGKDKTIQDLINTINTDENLKGSVKASFDNTTGKIVINSSKTGSTENIKIIGDDNLQKLGLNNNASAQGQDALFNITKPDGSQITMTESKNDFTLNGVNYSLKGQGETSLNVKKDVDKTFDRIVKFMDKYNSLIDKINTKVTEKKDYSYKPLTESQRKEMKEDEIKSWEEQAKKGVLRNDDNLQNMLQSLRATFFEAVEGAEASFGQSIGIDTEGKYSKAGQIKFTDGTGAKFKEALKENPEGIMKLFTQTGKLTEEESKLPETKQKEILNKKSGIFQRMDSIIRDYVGIPGTTLNSAILTKYANKQEDYSLHGSGGSNTLPDQIYKHDNKVKELSKKMFKKQELLYKKFSRLEVAMNKYNAQAGWLMQQFGGQ</sequence>
<dbReference type="Pfam" id="PF02465">
    <property type="entry name" value="FliD_N"/>
    <property type="match status" value="1"/>
</dbReference>
<keyword evidence="9" id="KW-1185">Reference proteome</keyword>
<evidence type="ECO:0000313" key="9">
    <source>
        <dbReference type="Proteomes" id="UP000175744"/>
    </source>
</evidence>
<feature type="domain" description="Flagellar hook-associated protein 2 C-terminal" evidence="7">
    <location>
        <begin position="338"/>
        <end position="631"/>
    </location>
</feature>
<proteinExistence type="inferred from homology"/>
<evidence type="ECO:0000313" key="8">
    <source>
        <dbReference type="EMBL" id="OFI06503.1"/>
    </source>
</evidence>
<dbReference type="InterPro" id="IPR010809">
    <property type="entry name" value="FliD_C"/>
</dbReference>
<evidence type="ECO:0000256" key="2">
    <source>
        <dbReference type="ARBA" id="ARBA00011255"/>
    </source>
</evidence>
<dbReference type="Proteomes" id="UP000175744">
    <property type="component" value="Unassembled WGS sequence"/>
</dbReference>
<name>A0A1E8EZF8_9CLOT</name>
<evidence type="ECO:0000256" key="1">
    <source>
        <dbReference type="ARBA" id="ARBA00009764"/>
    </source>
</evidence>
<evidence type="ECO:0000256" key="3">
    <source>
        <dbReference type="ARBA" id="ARBA00023054"/>
    </source>
</evidence>
<keyword evidence="5" id="KW-0964">Secreted</keyword>
<dbReference type="PANTHER" id="PTHR30288:SF0">
    <property type="entry name" value="FLAGELLAR HOOK-ASSOCIATED PROTEIN 2"/>
    <property type="match status" value="1"/>
</dbReference>
<gene>
    <name evidence="8" type="ORF">CLOACE_10030</name>
</gene>
<comment type="subcellular location">
    <subcellularLocation>
        <location evidence="5">Secreted</location>
    </subcellularLocation>
    <subcellularLocation>
        <location evidence="5">Bacterial flagellum</location>
    </subcellularLocation>
</comment>
<evidence type="ECO:0000259" key="7">
    <source>
        <dbReference type="Pfam" id="PF07195"/>
    </source>
</evidence>
<dbReference type="GO" id="GO:0009424">
    <property type="term" value="C:bacterial-type flagellum hook"/>
    <property type="evidence" value="ECO:0007669"/>
    <property type="project" value="UniProtKB-UniRule"/>
</dbReference>
<evidence type="ECO:0000256" key="4">
    <source>
        <dbReference type="ARBA" id="ARBA00023143"/>
    </source>
</evidence>
<dbReference type="GO" id="GO:0071973">
    <property type="term" value="P:bacterial-type flagellum-dependent cell motility"/>
    <property type="evidence" value="ECO:0007669"/>
    <property type="project" value="TreeGrafter"/>
</dbReference>
<keyword evidence="8" id="KW-0966">Cell projection</keyword>
<keyword evidence="8" id="KW-0282">Flagellum</keyword>
<dbReference type="STRING" id="1121290.CLAOCE_10030"/>
<evidence type="ECO:0000259" key="6">
    <source>
        <dbReference type="Pfam" id="PF02465"/>
    </source>
</evidence>
<dbReference type="PANTHER" id="PTHR30288">
    <property type="entry name" value="FLAGELLAR CAP/ASSEMBLY PROTEIN FLID"/>
    <property type="match status" value="1"/>
</dbReference>
<comment type="function">
    <text evidence="5">Required for morphogenesis and for the elongation of the flagellar filament by facilitating polymerization of the flagellin monomers at the tip of growing filament. Forms a capping structure, which prevents flagellin subunits (transported through the central channel of the flagellum) from leaking out without polymerization at the distal end.</text>
</comment>
<protein>
    <recommendedName>
        <fullName evidence="5">Flagellar hook-associated protein 2</fullName>
        <shortName evidence="5">HAP2</shortName>
    </recommendedName>
    <alternativeName>
        <fullName evidence="5">Flagellar cap protein</fullName>
    </alternativeName>
</protein>